<dbReference type="EMBL" id="HBHT01028964">
    <property type="protein sequence ID" value="CAD9980322.1"/>
    <property type="molecule type" value="Transcribed_RNA"/>
</dbReference>
<proteinExistence type="predicted"/>
<dbReference type="PANTHER" id="PTHR37563">
    <property type="entry name" value="PHYTANOYL-COA DIOXYGENASE FAMILY PROTEIN (AFU_ORTHOLOGUE AFUA_2G03330)"/>
    <property type="match status" value="1"/>
</dbReference>
<protein>
    <submittedName>
        <fullName evidence="2">Uncharacterized protein</fullName>
    </submittedName>
</protein>
<dbReference type="EMBL" id="HBHT01028963">
    <property type="protein sequence ID" value="CAD9980321.1"/>
    <property type="molecule type" value="Transcribed_RNA"/>
</dbReference>
<dbReference type="InterPro" id="IPR051961">
    <property type="entry name" value="Fungal_Metabolite_Diox"/>
</dbReference>
<gene>
    <name evidence="1" type="ORF">APAL1065_LOCUS19453</name>
    <name evidence="2" type="ORF">APAL1065_LOCUS19454</name>
</gene>
<reference evidence="2" key="1">
    <citation type="submission" date="2021-01" db="EMBL/GenBank/DDBJ databases">
        <authorList>
            <person name="Corre E."/>
            <person name="Pelletier E."/>
            <person name="Niang G."/>
            <person name="Scheremetjew M."/>
            <person name="Finn R."/>
            <person name="Kale V."/>
            <person name="Holt S."/>
            <person name="Cochrane G."/>
            <person name="Meng A."/>
            <person name="Brown T."/>
            <person name="Cohen L."/>
        </authorList>
    </citation>
    <scope>NUCLEOTIDE SEQUENCE</scope>
    <source>
        <strain evidence="2">CCMP125</strain>
    </source>
</reference>
<dbReference type="PANTHER" id="PTHR37563:SF2">
    <property type="entry name" value="PHYTANOYL-COA DIOXYGENASE FAMILY PROTEIN (AFU_ORTHOLOGUE AFUA_2G03330)"/>
    <property type="match status" value="1"/>
</dbReference>
<dbReference type="InterPro" id="IPR008775">
    <property type="entry name" value="Phytyl_CoA_dOase-like"/>
</dbReference>
<dbReference type="AlphaFoldDB" id="A0A6U3CRG7"/>
<sequence>MGISLKDIAAEYFVLKGIGANDFNVSQLQLLLASAKSSHQVWHRDNVNPGLTVLIALRDVVSNGPTEILLRSHGVDEKDFLKNILWPKSPICSENNVDERALLASIEKGDAIIYDCRCLHRGRGYGNSSGYVNGDEYDDGEFSKFGQRPVLVIRFDATQTPAPGTGVVGYTLAKWEGSTLSLICAMLSWLGL</sequence>
<dbReference type="SUPFAM" id="SSF51197">
    <property type="entry name" value="Clavaminate synthase-like"/>
    <property type="match status" value="1"/>
</dbReference>
<evidence type="ECO:0000313" key="1">
    <source>
        <dbReference type="EMBL" id="CAD9980321.1"/>
    </source>
</evidence>
<dbReference type="Pfam" id="PF05721">
    <property type="entry name" value="PhyH"/>
    <property type="match status" value="1"/>
</dbReference>
<name>A0A6U3CRG7_9STRA</name>
<organism evidence="2">
    <name type="scientific">Entomoneis paludosa</name>
    <dbReference type="NCBI Taxonomy" id="265537"/>
    <lineage>
        <taxon>Eukaryota</taxon>
        <taxon>Sar</taxon>
        <taxon>Stramenopiles</taxon>
        <taxon>Ochrophyta</taxon>
        <taxon>Bacillariophyta</taxon>
        <taxon>Bacillariophyceae</taxon>
        <taxon>Bacillariophycidae</taxon>
        <taxon>Entomoneidaceae</taxon>
        <taxon>Entomoneis</taxon>
    </lineage>
</organism>
<accession>A0A6U3CRG7</accession>
<dbReference type="Gene3D" id="2.60.120.620">
    <property type="entry name" value="q2cbj1_9rhob like domain"/>
    <property type="match status" value="1"/>
</dbReference>
<evidence type="ECO:0000313" key="2">
    <source>
        <dbReference type="EMBL" id="CAD9980322.1"/>
    </source>
</evidence>